<organism evidence="1 2">
    <name type="scientific">Parachaetomium inaequale</name>
    <dbReference type="NCBI Taxonomy" id="2588326"/>
    <lineage>
        <taxon>Eukaryota</taxon>
        <taxon>Fungi</taxon>
        <taxon>Dikarya</taxon>
        <taxon>Ascomycota</taxon>
        <taxon>Pezizomycotina</taxon>
        <taxon>Sordariomycetes</taxon>
        <taxon>Sordariomycetidae</taxon>
        <taxon>Sordariales</taxon>
        <taxon>Chaetomiaceae</taxon>
        <taxon>Parachaetomium</taxon>
    </lineage>
</organism>
<evidence type="ECO:0000313" key="2">
    <source>
        <dbReference type="Proteomes" id="UP001303115"/>
    </source>
</evidence>
<gene>
    <name evidence="1" type="ORF">C8A01DRAFT_37607</name>
</gene>
<dbReference type="Proteomes" id="UP001303115">
    <property type="component" value="Unassembled WGS sequence"/>
</dbReference>
<protein>
    <submittedName>
        <fullName evidence="1">Uncharacterized protein</fullName>
    </submittedName>
</protein>
<comment type="caution">
    <text evidence="1">The sequence shown here is derived from an EMBL/GenBank/DDBJ whole genome shotgun (WGS) entry which is preliminary data.</text>
</comment>
<keyword evidence="2" id="KW-1185">Reference proteome</keyword>
<evidence type="ECO:0000313" key="1">
    <source>
        <dbReference type="EMBL" id="KAK4038426.1"/>
    </source>
</evidence>
<accession>A0AAN6PCM5</accession>
<proteinExistence type="predicted"/>
<dbReference type="EMBL" id="MU854429">
    <property type="protein sequence ID" value="KAK4038426.1"/>
    <property type="molecule type" value="Genomic_DNA"/>
</dbReference>
<reference evidence="2" key="1">
    <citation type="journal article" date="2023" name="Mol. Phylogenet. Evol.">
        <title>Genome-scale phylogeny and comparative genomics of the fungal order Sordariales.</title>
        <authorList>
            <person name="Hensen N."/>
            <person name="Bonometti L."/>
            <person name="Westerberg I."/>
            <person name="Brannstrom I.O."/>
            <person name="Guillou S."/>
            <person name="Cros-Aarteil S."/>
            <person name="Calhoun S."/>
            <person name="Haridas S."/>
            <person name="Kuo A."/>
            <person name="Mondo S."/>
            <person name="Pangilinan J."/>
            <person name="Riley R."/>
            <person name="LaButti K."/>
            <person name="Andreopoulos B."/>
            <person name="Lipzen A."/>
            <person name="Chen C."/>
            <person name="Yan M."/>
            <person name="Daum C."/>
            <person name="Ng V."/>
            <person name="Clum A."/>
            <person name="Steindorff A."/>
            <person name="Ohm R.A."/>
            <person name="Martin F."/>
            <person name="Silar P."/>
            <person name="Natvig D.O."/>
            <person name="Lalanne C."/>
            <person name="Gautier V."/>
            <person name="Ament-Velasquez S.L."/>
            <person name="Kruys A."/>
            <person name="Hutchinson M.I."/>
            <person name="Powell A.J."/>
            <person name="Barry K."/>
            <person name="Miller A.N."/>
            <person name="Grigoriev I.V."/>
            <person name="Debuchy R."/>
            <person name="Gladieux P."/>
            <person name="Hiltunen Thoren M."/>
            <person name="Johannesson H."/>
        </authorList>
    </citation>
    <scope>NUCLEOTIDE SEQUENCE [LARGE SCALE GENOMIC DNA]</scope>
    <source>
        <strain evidence="2">CBS 284.82</strain>
    </source>
</reference>
<name>A0AAN6PCM5_9PEZI</name>
<sequence>MIRNGDIALDSPEAINMPYSISVAAMNVLRFAQVADTPDAPPRFTHKLETPKPDHYFGFHADDWFRAVWAIFFFQKRRRKPIDLPSGQYKLTKPLAICKVSSTDGNRMVKNELTDLSEEAALRKMNNYFATARAQMLTLPLNCDDNLVERLLRRADPKINYLTSLHCSPSLTSKRKESIRTQKARAAQLNELYAEILPLFLPVAEDIMATLRLRIPKATYSSVPAKDVRSFYVSLGDKTASYLENQESLVPAFAEVDKNEDKAAAYNKNMQLLKLAFVTGDLIDTLEVEDIDWEHTLVLLGTNMATVIKAREFT</sequence>
<dbReference type="AlphaFoldDB" id="A0AAN6PCM5"/>